<keyword evidence="3" id="KW-1185">Reference proteome</keyword>
<proteinExistence type="predicted"/>
<evidence type="ECO:0008006" key="4">
    <source>
        <dbReference type="Google" id="ProtNLM"/>
    </source>
</evidence>
<dbReference type="OrthoDB" id="7595324at2"/>
<dbReference type="PROSITE" id="PS00141">
    <property type="entry name" value="ASP_PROTEASE"/>
    <property type="match status" value="1"/>
</dbReference>
<feature type="transmembrane region" description="Helical" evidence="1">
    <location>
        <begin position="37"/>
        <end position="56"/>
    </location>
</feature>
<dbReference type="InterPro" id="IPR021109">
    <property type="entry name" value="Peptidase_aspartic_dom_sf"/>
</dbReference>
<dbReference type="Pfam" id="PF13975">
    <property type="entry name" value="gag-asp_proteas"/>
    <property type="match status" value="1"/>
</dbReference>
<dbReference type="InterPro" id="IPR034122">
    <property type="entry name" value="Retropepsin-like_bacterial"/>
</dbReference>
<dbReference type="AlphaFoldDB" id="A0A1Y5RM49"/>
<reference evidence="2 3" key="1">
    <citation type="submission" date="2017-03" db="EMBL/GenBank/DDBJ databases">
        <authorList>
            <person name="Afonso C.L."/>
            <person name="Miller P.J."/>
            <person name="Scott M.A."/>
            <person name="Spackman E."/>
            <person name="Goraichik I."/>
            <person name="Dimitrov K.M."/>
            <person name="Suarez D.L."/>
            <person name="Swayne D.E."/>
        </authorList>
    </citation>
    <scope>NUCLEOTIDE SEQUENCE [LARGE SCALE GENOMIC DNA]</scope>
    <source>
        <strain evidence="2 3">CECT 7023</strain>
    </source>
</reference>
<keyword evidence="1" id="KW-1133">Transmembrane helix</keyword>
<dbReference type="CDD" id="cd05483">
    <property type="entry name" value="retropepsin_like_bacteria"/>
    <property type="match status" value="1"/>
</dbReference>
<evidence type="ECO:0000256" key="1">
    <source>
        <dbReference type="SAM" id="Phobius"/>
    </source>
</evidence>
<feature type="transmembrane region" description="Helical" evidence="1">
    <location>
        <begin position="6"/>
        <end position="25"/>
    </location>
</feature>
<dbReference type="NCBIfam" id="TIGR02281">
    <property type="entry name" value="clan_AA_DTGA"/>
    <property type="match status" value="1"/>
</dbReference>
<dbReference type="RefSeq" id="WP_085877278.1">
    <property type="nucleotide sequence ID" value="NZ_FWFZ01000001.1"/>
</dbReference>
<keyword evidence="1" id="KW-0472">Membrane</keyword>
<sequence>MTGNEYGNLAYLVLLLVAVGGYFISQNRRNVGKLARQAATWLLIFVGVAVAAGIWGDIRREIGPQQAVVSERVIEAPRGFDGHYHLTLGINGTPVDFVVDTGASEMVLSLEDAKRVGIEPGRLSFTGSASTANGVVRTASVRLDTVRLGPIEDRGVRALVNEGELFGSLLGMGYLQRFERIEITDNKLILTR</sequence>
<dbReference type="InterPro" id="IPR001969">
    <property type="entry name" value="Aspartic_peptidase_AS"/>
</dbReference>
<evidence type="ECO:0000313" key="2">
    <source>
        <dbReference type="EMBL" id="SLN18115.1"/>
    </source>
</evidence>
<protein>
    <recommendedName>
        <fullName evidence="4">Retroviral aspartyl protease</fullName>
    </recommendedName>
</protein>
<dbReference type="EMBL" id="FWFZ01000001">
    <property type="protein sequence ID" value="SLN18115.1"/>
    <property type="molecule type" value="Genomic_DNA"/>
</dbReference>
<dbReference type="GO" id="GO:0006508">
    <property type="term" value="P:proteolysis"/>
    <property type="evidence" value="ECO:0007669"/>
    <property type="project" value="InterPro"/>
</dbReference>
<organism evidence="2 3">
    <name type="scientific">Roseisalinus antarcticus</name>
    <dbReference type="NCBI Taxonomy" id="254357"/>
    <lineage>
        <taxon>Bacteria</taxon>
        <taxon>Pseudomonadati</taxon>
        <taxon>Pseudomonadota</taxon>
        <taxon>Alphaproteobacteria</taxon>
        <taxon>Rhodobacterales</taxon>
        <taxon>Roseobacteraceae</taxon>
        <taxon>Roseisalinus</taxon>
    </lineage>
</organism>
<dbReference type="Gene3D" id="2.40.70.10">
    <property type="entry name" value="Acid Proteases"/>
    <property type="match status" value="1"/>
</dbReference>
<gene>
    <name evidence="2" type="ORF">ROA7023_00371</name>
</gene>
<keyword evidence="1" id="KW-0812">Transmembrane</keyword>
<dbReference type="InterPro" id="IPR011969">
    <property type="entry name" value="Clan_AA_Asp_peptidase_C"/>
</dbReference>
<name>A0A1Y5RM49_9RHOB</name>
<accession>A0A1Y5RM49</accession>
<dbReference type="Proteomes" id="UP000193900">
    <property type="component" value="Unassembled WGS sequence"/>
</dbReference>
<dbReference type="GO" id="GO:0004190">
    <property type="term" value="F:aspartic-type endopeptidase activity"/>
    <property type="evidence" value="ECO:0007669"/>
    <property type="project" value="InterPro"/>
</dbReference>
<dbReference type="SUPFAM" id="SSF50630">
    <property type="entry name" value="Acid proteases"/>
    <property type="match status" value="1"/>
</dbReference>
<evidence type="ECO:0000313" key="3">
    <source>
        <dbReference type="Proteomes" id="UP000193900"/>
    </source>
</evidence>